<dbReference type="AlphaFoldDB" id="A0A7Z0D102"/>
<dbReference type="Proteomes" id="UP000539111">
    <property type="component" value="Unassembled WGS sequence"/>
</dbReference>
<comment type="caution">
    <text evidence="1">The sequence shown here is derived from an EMBL/GenBank/DDBJ whole genome shotgun (WGS) entry which is preliminary data.</text>
</comment>
<name>A0A7Z0D102_9MICO</name>
<sequence length="157" mass="17201">MAESTSLPGTLVEPEDLIALGFVPHDLDFGQHVEWPGGTGIEWATLGQVPDSAGVYLFTIGDGDVVHVAYVGLTTHLWMVTKGHLPHSGGARGGQRYGKPRHAGVTRKRVNALIAQQVDAGRTVQHWLRELPRDLIVDEEDRLIHLWSTRSTGWNIG</sequence>
<evidence type="ECO:0000313" key="2">
    <source>
        <dbReference type="Proteomes" id="UP000539111"/>
    </source>
</evidence>
<proteinExistence type="predicted"/>
<accession>A0A7Z0D102</accession>
<dbReference type="EMBL" id="JACBZP010000001">
    <property type="protein sequence ID" value="NYI66113.1"/>
    <property type="molecule type" value="Genomic_DNA"/>
</dbReference>
<keyword evidence="2" id="KW-1185">Reference proteome</keyword>
<protein>
    <submittedName>
        <fullName evidence="1">Uncharacterized protein</fullName>
    </submittedName>
</protein>
<reference evidence="1 2" key="1">
    <citation type="submission" date="2020-07" db="EMBL/GenBank/DDBJ databases">
        <title>Sequencing the genomes of 1000 actinobacteria strains.</title>
        <authorList>
            <person name="Klenk H.-P."/>
        </authorList>
    </citation>
    <scope>NUCLEOTIDE SEQUENCE [LARGE SCALE GENOMIC DNA]</scope>
    <source>
        <strain evidence="1 2">DSM 26341</strain>
    </source>
</reference>
<evidence type="ECO:0000313" key="1">
    <source>
        <dbReference type="EMBL" id="NYI66113.1"/>
    </source>
</evidence>
<gene>
    <name evidence="1" type="ORF">BJY26_000419</name>
</gene>
<organism evidence="1 2">
    <name type="scientific">Spelaeicoccus albus</name>
    <dbReference type="NCBI Taxonomy" id="1280376"/>
    <lineage>
        <taxon>Bacteria</taxon>
        <taxon>Bacillati</taxon>
        <taxon>Actinomycetota</taxon>
        <taxon>Actinomycetes</taxon>
        <taxon>Micrococcales</taxon>
        <taxon>Brevibacteriaceae</taxon>
        <taxon>Spelaeicoccus</taxon>
    </lineage>
</organism>
<dbReference type="RefSeq" id="WP_179425243.1">
    <property type="nucleotide sequence ID" value="NZ_JACBZP010000001.1"/>
</dbReference>